<evidence type="ECO:0000313" key="3">
    <source>
        <dbReference type="Proteomes" id="UP001212841"/>
    </source>
</evidence>
<accession>A0AAD5S7E5</accession>
<feature type="compositionally biased region" description="Low complexity" evidence="1">
    <location>
        <begin position="28"/>
        <end position="48"/>
    </location>
</feature>
<feature type="region of interest" description="Disordered" evidence="1">
    <location>
        <begin position="1"/>
        <end position="63"/>
    </location>
</feature>
<dbReference type="EMBL" id="JADGJD010002724">
    <property type="protein sequence ID" value="KAJ3029297.1"/>
    <property type="molecule type" value="Genomic_DNA"/>
</dbReference>
<evidence type="ECO:0000256" key="1">
    <source>
        <dbReference type="SAM" id="MobiDB-lite"/>
    </source>
</evidence>
<sequence>MINQAVKMHSDAAEADEKSQSSKSSDHPTTTSLTTPLTPLTTTTTTTPIKPPSTPTFSPSLNLSPTPFVVSETASPKSMKTIQLVSLLPTRPLAVARSKVRKEEKRDEIGKKEED</sequence>
<name>A0AAD5S7E5_9FUNG</name>
<dbReference type="AlphaFoldDB" id="A0AAD5S7E5"/>
<feature type="non-terminal residue" evidence="2">
    <location>
        <position position="115"/>
    </location>
</feature>
<keyword evidence="3" id="KW-1185">Reference proteome</keyword>
<organism evidence="2 3">
    <name type="scientific">Rhizophlyctis rosea</name>
    <dbReference type="NCBI Taxonomy" id="64517"/>
    <lineage>
        <taxon>Eukaryota</taxon>
        <taxon>Fungi</taxon>
        <taxon>Fungi incertae sedis</taxon>
        <taxon>Chytridiomycota</taxon>
        <taxon>Chytridiomycota incertae sedis</taxon>
        <taxon>Chytridiomycetes</taxon>
        <taxon>Rhizophlyctidales</taxon>
        <taxon>Rhizophlyctidaceae</taxon>
        <taxon>Rhizophlyctis</taxon>
    </lineage>
</organism>
<dbReference type="Proteomes" id="UP001212841">
    <property type="component" value="Unassembled WGS sequence"/>
</dbReference>
<reference evidence="2" key="1">
    <citation type="submission" date="2020-05" db="EMBL/GenBank/DDBJ databases">
        <title>Phylogenomic resolution of chytrid fungi.</title>
        <authorList>
            <person name="Stajich J.E."/>
            <person name="Amses K."/>
            <person name="Simmons R."/>
            <person name="Seto K."/>
            <person name="Myers J."/>
            <person name="Bonds A."/>
            <person name="Quandt C.A."/>
            <person name="Barry K."/>
            <person name="Liu P."/>
            <person name="Grigoriev I."/>
            <person name="Longcore J.E."/>
            <person name="James T.Y."/>
        </authorList>
    </citation>
    <scope>NUCLEOTIDE SEQUENCE</scope>
    <source>
        <strain evidence="2">JEL0318</strain>
    </source>
</reference>
<proteinExistence type="predicted"/>
<protein>
    <submittedName>
        <fullName evidence="2">Uncharacterized protein</fullName>
    </submittedName>
</protein>
<evidence type="ECO:0000313" key="2">
    <source>
        <dbReference type="EMBL" id="KAJ3029297.1"/>
    </source>
</evidence>
<comment type="caution">
    <text evidence="2">The sequence shown here is derived from an EMBL/GenBank/DDBJ whole genome shotgun (WGS) entry which is preliminary data.</text>
</comment>
<gene>
    <name evidence="2" type="ORF">HK097_005823</name>
</gene>
<feature type="compositionally biased region" description="Basic and acidic residues" evidence="1">
    <location>
        <begin position="8"/>
        <end position="26"/>
    </location>
</feature>